<comment type="similarity">
    <text evidence="1">Belongs to the AAA ATPase family. BCS1 subfamily.</text>
</comment>
<keyword evidence="6" id="KW-1185">Reference proteome</keyword>
<dbReference type="GO" id="GO:0016887">
    <property type="term" value="F:ATP hydrolysis activity"/>
    <property type="evidence" value="ECO:0007669"/>
    <property type="project" value="InterPro"/>
</dbReference>
<dbReference type="InterPro" id="IPR050747">
    <property type="entry name" value="Mitochondrial_chaperone_BCS1"/>
</dbReference>
<keyword evidence="2" id="KW-0547">Nucleotide-binding</keyword>
<keyword evidence="2" id="KW-0067">ATP-binding</keyword>
<feature type="domain" description="AAA+ ATPase" evidence="3">
    <location>
        <begin position="271"/>
        <end position="454"/>
    </location>
</feature>
<dbReference type="OrthoDB" id="10059254at2759"/>
<dbReference type="InterPro" id="IPR003960">
    <property type="entry name" value="ATPase_AAA_CS"/>
</dbReference>
<dbReference type="SUPFAM" id="SSF52540">
    <property type="entry name" value="P-loop containing nucleoside triphosphate hydrolases"/>
    <property type="match status" value="1"/>
</dbReference>
<dbReference type="AlphaFoldDB" id="A0A814J5Q5"/>
<dbReference type="GO" id="GO:0005524">
    <property type="term" value="F:ATP binding"/>
    <property type="evidence" value="ECO:0007669"/>
    <property type="project" value="UniProtKB-KW"/>
</dbReference>
<dbReference type="Proteomes" id="UP000663832">
    <property type="component" value="Unassembled WGS sequence"/>
</dbReference>
<protein>
    <recommendedName>
        <fullName evidence="3">AAA+ ATPase domain-containing protein</fullName>
    </recommendedName>
</protein>
<evidence type="ECO:0000259" key="3">
    <source>
        <dbReference type="SMART" id="SM00382"/>
    </source>
</evidence>
<dbReference type="EMBL" id="CAJNOI010000111">
    <property type="protein sequence ID" value="CAF1077578.1"/>
    <property type="molecule type" value="Genomic_DNA"/>
</dbReference>
<comment type="caution">
    <text evidence="4">The sequence shown here is derived from an EMBL/GenBank/DDBJ whole genome shotgun (WGS) entry which is preliminary data.</text>
</comment>
<sequence length="525" mass="59701">MVDISYYVMQPIITSIKTGNIWHDCLLIMITVFCLTCINKFCASAIDKLQLLISSITWRRFKARYSINIIANPNGLLDTRLQVPEEYLGILHHLHVADINICSAKSIPTPTNKSKTTNPDPLDELVNYFITSTGKQDLLIASNIYLHIEKATNLDSKDSFFAHRNIGLLHYKITLYSYKLTFKQLKGIITEWTVAYRDYIKEKNKGNFYHFTLMPMFGSPNAKVCINFKKHLFTTTKSFDNLFFDGKQMLIDRVNFFLNNPNFYEQRGISHSFGLLFYGSPGCGKTSTIKALASYTKRHLVEIPLSRIRTCDELEQAFFLNSYDMTNLDFSNKIIVFEDIDCMSHLIKKRSTSSTTSEPVTSTEGDDVVIHLEQDDINAGKKKMSKQSLRSLLGEDQTAPKDPLTLSFLLNLIDGIIEQPSRILIMTSNHPEQIDPALLRPGRIDIKLEFKKCTKSISKEIIEFFFDKTNHVDVSQLCDNAHSPADIISACMSSTDGKQTVQLLSEQVLPNVVIEAQHILTCNEQ</sequence>
<evidence type="ECO:0000256" key="2">
    <source>
        <dbReference type="RuleBase" id="RU003651"/>
    </source>
</evidence>
<dbReference type="PROSITE" id="PS00674">
    <property type="entry name" value="AAA"/>
    <property type="match status" value="1"/>
</dbReference>
<dbReference type="Gene3D" id="3.40.50.300">
    <property type="entry name" value="P-loop containing nucleotide triphosphate hydrolases"/>
    <property type="match status" value="1"/>
</dbReference>
<evidence type="ECO:0000256" key="1">
    <source>
        <dbReference type="ARBA" id="ARBA00007448"/>
    </source>
</evidence>
<accession>A0A814J5Q5</accession>
<reference evidence="4" key="1">
    <citation type="submission" date="2021-02" db="EMBL/GenBank/DDBJ databases">
        <authorList>
            <person name="Nowell W R."/>
        </authorList>
    </citation>
    <scope>NUCLEOTIDE SEQUENCE</scope>
</reference>
<gene>
    <name evidence="5" type="ORF">BJG266_LOCUS20072</name>
    <name evidence="4" type="ORF">QVE165_LOCUS16642</name>
</gene>
<name>A0A814J5Q5_9BILA</name>
<dbReference type="SMART" id="SM00382">
    <property type="entry name" value="AAA"/>
    <property type="match status" value="1"/>
</dbReference>
<evidence type="ECO:0000313" key="6">
    <source>
        <dbReference type="Proteomes" id="UP000663832"/>
    </source>
</evidence>
<dbReference type="Proteomes" id="UP000663877">
    <property type="component" value="Unassembled WGS sequence"/>
</dbReference>
<dbReference type="Pfam" id="PF00004">
    <property type="entry name" value="AAA"/>
    <property type="match status" value="2"/>
</dbReference>
<organism evidence="4 6">
    <name type="scientific">Adineta steineri</name>
    <dbReference type="NCBI Taxonomy" id="433720"/>
    <lineage>
        <taxon>Eukaryota</taxon>
        <taxon>Metazoa</taxon>
        <taxon>Spiralia</taxon>
        <taxon>Gnathifera</taxon>
        <taxon>Rotifera</taxon>
        <taxon>Eurotatoria</taxon>
        <taxon>Bdelloidea</taxon>
        <taxon>Adinetida</taxon>
        <taxon>Adinetidae</taxon>
        <taxon>Adineta</taxon>
    </lineage>
</organism>
<dbReference type="InterPro" id="IPR027417">
    <property type="entry name" value="P-loop_NTPase"/>
</dbReference>
<evidence type="ECO:0000313" key="5">
    <source>
        <dbReference type="EMBL" id="CAF1077578.1"/>
    </source>
</evidence>
<proteinExistence type="inferred from homology"/>
<dbReference type="PANTHER" id="PTHR23070">
    <property type="entry name" value="BCS1 AAA-TYPE ATPASE"/>
    <property type="match status" value="1"/>
</dbReference>
<dbReference type="EMBL" id="CAJNOM010000094">
    <property type="protein sequence ID" value="CAF1032970.1"/>
    <property type="molecule type" value="Genomic_DNA"/>
</dbReference>
<dbReference type="InterPro" id="IPR003593">
    <property type="entry name" value="AAA+_ATPase"/>
</dbReference>
<evidence type="ECO:0000313" key="4">
    <source>
        <dbReference type="EMBL" id="CAF1032970.1"/>
    </source>
</evidence>
<dbReference type="InterPro" id="IPR003959">
    <property type="entry name" value="ATPase_AAA_core"/>
</dbReference>